<dbReference type="EMBL" id="QOZG01000002">
    <property type="protein sequence ID" value="RCS24944.1"/>
    <property type="molecule type" value="Genomic_DNA"/>
</dbReference>
<protein>
    <submittedName>
        <fullName evidence="2">Uncharacterized protein</fullName>
    </submittedName>
</protein>
<dbReference type="Proteomes" id="UP000253420">
    <property type="component" value="Unassembled WGS sequence"/>
</dbReference>
<sequence length="77" mass="8206">MTIDMAGDLNNRPPELLPASALGKRLAILLALAFALLLLLAWMTIALLDPTGGLAIDPLTFTATNVEQISILLPRLL</sequence>
<comment type="caution">
    <text evidence="2">The sequence shown here is derived from an EMBL/GenBank/DDBJ whole genome shotgun (WGS) entry which is preliminary data.</text>
</comment>
<keyword evidence="1" id="KW-0812">Transmembrane</keyword>
<accession>A0A368K6V5</accession>
<evidence type="ECO:0000313" key="3">
    <source>
        <dbReference type="Proteomes" id="UP000253420"/>
    </source>
</evidence>
<evidence type="ECO:0000256" key="1">
    <source>
        <dbReference type="SAM" id="Phobius"/>
    </source>
</evidence>
<organism evidence="2 3">
    <name type="scientific">Phyllobacterium salinisoli</name>
    <dbReference type="NCBI Taxonomy" id="1899321"/>
    <lineage>
        <taxon>Bacteria</taxon>
        <taxon>Pseudomonadati</taxon>
        <taxon>Pseudomonadota</taxon>
        <taxon>Alphaproteobacteria</taxon>
        <taxon>Hyphomicrobiales</taxon>
        <taxon>Phyllobacteriaceae</taxon>
        <taxon>Phyllobacterium</taxon>
    </lineage>
</organism>
<keyword evidence="3" id="KW-1185">Reference proteome</keyword>
<gene>
    <name evidence="2" type="ORF">DUT91_05725</name>
</gene>
<keyword evidence="1" id="KW-0472">Membrane</keyword>
<reference evidence="2 3" key="1">
    <citation type="submission" date="2018-07" db="EMBL/GenBank/DDBJ databases">
        <title>The draft genome of Phyllobacterium salinisoli.</title>
        <authorList>
            <person name="Liu L."/>
            <person name="Li L."/>
            <person name="Zhang X."/>
            <person name="Liang L."/>
        </authorList>
    </citation>
    <scope>NUCLEOTIDE SEQUENCE [LARGE SCALE GENOMIC DNA]</scope>
    <source>
        <strain evidence="2 3">LLAN61</strain>
    </source>
</reference>
<dbReference type="AlphaFoldDB" id="A0A368K6V5"/>
<evidence type="ECO:0000313" key="2">
    <source>
        <dbReference type="EMBL" id="RCS24944.1"/>
    </source>
</evidence>
<proteinExistence type="predicted"/>
<name>A0A368K6V5_9HYPH</name>
<feature type="transmembrane region" description="Helical" evidence="1">
    <location>
        <begin position="26"/>
        <end position="48"/>
    </location>
</feature>
<keyword evidence="1" id="KW-1133">Transmembrane helix</keyword>